<dbReference type="EMBL" id="CP090978">
    <property type="protein sequence ID" value="UJF34980.1"/>
    <property type="molecule type" value="Genomic_DNA"/>
</dbReference>
<reference evidence="3 4" key="1">
    <citation type="journal article" date="2024" name="Int. J. Syst. Evol. Microbiol.">
        <title>Paenibacillus hexagrammi sp. nov., a novel bacterium isolated from the gut content of Hexagrammos agrammus.</title>
        <authorList>
            <person name="Jung H.K."/>
            <person name="Kim D.G."/>
            <person name="Zin H."/>
            <person name="Park J."/>
            <person name="Jung H."/>
            <person name="Kim Y.O."/>
            <person name="Kong H.J."/>
            <person name="Kim J.W."/>
            <person name="Kim Y.S."/>
        </authorList>
    </citation>
    <scope>NUCLEOTIDE SEQUENCE [LARGE SCALE GENOMIC DNA]</scope>
    <source>
        <strain evidence="3 4">YPD9-1</strain>
    </source>
</reference>
<feature type="domain" description="SLH" evidence="2">
    <location>
        <begin position="287"/>
        <end position="340"/>
    </location>
</feature>
<evidence type="ECO:0000313" key="4">
    <source>
        <dbReference type="Proteomes" id="UP001649230"/>
    </source>
</evidence>
<evidence type="ECO:0000313" key="3">
    <source>
        <dbReference type="EMBL" id="UJF34980.1"/>
    </source>
</evidence>
<dbReference type="PROSITE" id="PS51272">
    <property type="entry name" value="SLH"/>
    <property type="match status" value="3"/>
</dbReference>
<keyword evidence="4" id="KW-1185">Reference proteome</keyword>
<evidence type="ECO:0000259" key="2">
    <source>
        <dbReference type="PROSITE" id="PS51272"/>
    </source>
</evidence>
<keyword evidence="1" id="KW-0732">Signal</keyword>
<dbReference type="SUPFAM" id="SSF49384">
    <property type="entry name" value="Carbohydrate-binding domain"/>
    <property type="match status" value="1"/>
</dbReference>
<proteinExistence type="predicted"/>
<dbReference type="RefSeq" id="WP_235121553.1">
    <property type="nucleotide sequence ID" value="NZ_CP090978.1"/>
</dbReference>
<dbReference type="PANTHER" id="PTHR43308">
    <property type="entry name" value="OUTER MEMBRANE PROTEIN ALPHA-RELATED"/>
    <property type="match status" value="1"/>
</dbReference>
<evidence type="ECO:0000256" key="1">
    <source>
        <dbReference type="SAM" id="SignalP"/>
    </source>
</evidence>
<dbReference type="Gene3D" id="2.60.40.680">
    <property type="match status" value="1"/>
</dbReference>
<feature type="domain" description="SLH" evidence="2">
    <location>
        <begin position="160"/>
        <end position="223"/>
    </location>
</feature>
<dbReference type="InterPro" id="IPR051465">
    <property type="entry name" value="Cell_Envelope_Struct_Comp"/>
</dbReference>
<dbReference type="Pfam" id="PF00395">
    <property type="entry name" value="SLH"/>
    <property type="match status" value="3"/>
</dbReference>
<dbReference type="Proteomes" id="UP001649230">
    <property type="component" value="Chromosome"/>
</dbReference>
<sequence length="340" mass="36710">MMKKLTLLCLTLLLCLSLFPAAIMAAESPTYSMSVSENQTNTGHDFRVTVKGDDLVDLYSYEINVTYDTKLLKFKKAVSSMTGFSVPAIVKDGKVTFAHTKVGPKSGENGTVELAVLTFESIKNGDADIQLTSVKNVDSQLKATDYTPNVKLSVKPSVIEKTITFSDIIGHWAQKAIEKAAGLGIVNGYEDGTFHPEGQVTRAEFTAMLLRAVDVPANGGVTLNFTDVDSIPNWGRSLVSEAVNAGIVSGYDDNTFRPNQLISRAEMAVMVMRAAGIQAEEGSKSSFADTDDIPDWANPLVASAVSEGLIHGRDNNMFVPFDNATRAEAVTMIMSLVDRH</sequence>
<dbReference type="InterPro" id="IPR008965">
    <property type="entry name" value="CBM2/CBM3_carb-bd_dom_sf"/>
</dbReference>
<dbReference type="InterPro" id="IPR001119">
    <property type="entry name" value="SLH_dom"/>
</dbReference>
<organism evidence="3 4">
    <name type="scientific">Paenibacillus hexagrammi</name>
    <dbReference type="NCBI Taxonomy" id="2908839"/>
    <lineage>
        <taxon>Bacteria</taxon>
        <taxon>Bacillati</taxon>
        <taxon>Bacillota</taxon>
        <taxon>Bacilli</taxon>
        <taxon>Bacillales</taxon>
        <taxon>Paenibacillaceae</taxon>
        <taxon>Paenibacillus</taxon>
    </lineage>
</organism>
<feature type="chain" id="PRO_5045149595" evidence="1">
    <location>
        <begin position="26"/>
        <end position="340"/>
    </location>
</feature>
<feature type="domain" description="SLH" evidence="2">
    <location>
        <begin position="225"/>
        <end position="285"/>
    </location>
</feature>
<gene>
    <name evidence="3" type="ORF">L0M14_07505</name>
</gene>
<accession>A0ABY3SNG6</accession>
<feature type="signal peptide" evidence="1">
    <location>
        <begin position="1"/>
        <end position="25"/>
    </location>
</feature>
<dbReference type="PANTHER" id="PTHR43308:SF5">
    <property type="entry name" value="S-LAYER PROTEIN _ PEPTIDOGLYCAN ENDO-BETA-N-ACETYLGLUCOSAMINIDASE"/>
    <property type="match status" value="1"/>
</dbReference>
<protein>
    <submittedName>
        <fullName evidence="3">S-layer homology domain-containing protein</fullName>
    </submittedName>
</protein>
<name>A0ABY3SNG6_9BACL</name>
<dbReference type="CDD" id="cd08547">
    <property type="entry name" value="Type_II_cohesin"/>
    <property type="match status" value="1"/>
</dbReference>